<dbReference type="Proteomes" id="UP000307000">
    <property type="component" value="Chromosome"/>
</dbReference>
<feature type="transmembrane region" description="Helical" evidence="1">
    <location>
        <begin position="89"/>
        <end position="108"/>
    </location>
</feature>
<feature type="transmembrane region" description="Helical" evidence="1">
    <location>
        <begin position="311"/>
        <end position="330"/>
    </location>
</feature>
<dbReference type="AlphaFoldDB" id="A0A5B7WSF9"/>
<feature type="transmembrane region" description="Helical" evidence="1">
    <location>
        <begin position="47"/>
        <end position="68"/>
    </location>
</feature>
<dbReference type="InterPro" id="IPR043968">
    <property type="entry name" value="SGNH"/>
</dbReference>
<feature type="transmembrane region" description="Helical" evidence="1">
    <location>
        <begin position="161"/>
        <end position="179"/>
    </location>
</feature>
<dbReference type="Pfam" id="PF19040">
    <property type="entry name" value="SGNH"/>
    <property type="match status" value="1"/>
</dbReference>
<feature type="transmembrane region" description="Helical" evidence="1">
    <location>
        <begin position="270"/>
        <end position="290"/>
    </location>
</feature>
<feature type="domain" description="SGNH" evidence="3">
    <location>
        <begin position="464"/>
        <end position="691"/>
    </location>
</feature>
<dbReference type="GO" id="GO:0016747">
    <property type="term" value="F:acyltransferase activity, transferring groups other than amino-acyl groups"/>
    <property type="evidence" value="ECO:0007669"/>
    <property type="project" value="InterPro"/>
</dbReference>
<feature type="domain" description="Acyltransferase 3" evidence="2">
    <location>
        <begin position="23"/>
        <end position="352"/>
    </location>
</feature>
<dbReference type="InterPro" id="IPR050879">
    <property type="entry name" value="Acyltransferase_3"/>
</dbReference>
<keyword evidence="1" id="KW-1133">Transmembrane helix</keyword>
<keyword evidence="5" id="KW-1185">Reference proteome</keyword>
<reference evidence="4 5" key="1">
    <citation type="submission" date="2018-12" db="EMBL/GenBank/DDBJ databases">
        <title>Complete Genome Sequence of Glutamicibacter creatinolyticus strain LGCM259,isolated from an abscess of a 12-year-old mare in Italy.</title>
        <authorList>
            <person name="Santos R.G."/>
            <person name="Silva A.L."/>
            <person name="Seyffert N."/>
            <person name="Castro T.L.P."/>
            <person name="Attili A.R."/>
            <person name="Rifici C."/>
            <person name="Mazzullo G."/>
            <person name="Brenig B."/>
            <person name="Venanzi F."/>
            <person name="Azevedo V."/>
        </authorList>
    </citation>
    <scope>NUCLEOTIDE SEQUENCE [LARGE SCALE GENOMIC DNA]</scope>
    <source>
        <strain evidence="4 5">LGCM 259</strain>
    </source>
</reference>
<evidence type="ECO:0000259" key="2">
    <source>
        <dbReference type="Pfam" id="PF01757"/>
    </source>
</evidence>
<dbReference type="GO" id="GO:0009103">
    <property type="term" value="P:lipopolysaccharide biosynthetic process"/>
    <property type="evidence" value="ECO:0007669"/>
    <property type="project" value="TreeGrafter"/>
</dbReference>
<protein>
    <submittedName>
        <fullName evidence="4">Peptidoglycan/LPS O-acetylase OafA/YrhL</fullName>
    </submittedName>
</protein>
<name>A0A5B7WSF9_9MICC</name>
<evidence type="ECO:0000256" key="1">
    <source>
        <dbReference type="SAM" id="Phobius"/>
    </source>
</evidence>
<feature type="transmembrane region" description="Helical" evidence="1">
    <location>
        <begin position="336"/>
        <end position="355"/>
    </location>
</feature>
<dbReference type="InterPro" id="IPR002656">
    <property type="entry name" value="Acyl_transf_3_dom"/>
</dbReference>
<keyword evidence="1" id="KW-0472">Membrane</keyword>
<feature type="transmembrane region" description="Helical" evidence="1">
    <location>
        <begin position="24"/>
        <end position="41"/>
    </location>
</feature>
<keyword evidence="1" id="KW-0812">Transmembrane</keyword>
<accession>A0A5B7WSF9</accession>
<gene>
    <name evidence="4" type="ORF">GcLGCM259_1253</name>
</gene>
<dbReference type="KEGG" id="gcr:GcLGCM259_1253"/>
<sequence>MSQQLSTSLSAPPIKPRSSFRGDIQGLRALAVGVVVLYHFWPHRLTGGFVGVDVFFVISGFLITAHLISKPPRTAKDIGKFWMRRVSRLLPASFLVILSSILAVWAVAPATVWRDWGLQGLASTFYFQNWYLAGTSVDYMAEGEAESPFQHFWSLSVEEQFYFIWPIMIGLLVFGALHAGIKPRAAILGSVGTLLVCSLGYSVYLTEQNAGVAYFSTFTRMWEFAVGALVAALGPRFYAESRTGFSAVMAWVGLLAVAGAVLTFDGKTPFPGVAAAIPVVGTALVIAAHSKHRFSPDRLLGLPIMRFTGDNSYAIYLWHWPVLILAPFVLDDFFATEKIMALVITVLLAVLTQRLVETRFRRLMERVPQLSAPRFLVTGSLVLALIVGGFQLTSHQMMQGAKDVDAGIERVKSEVGIDCFGASAMKDPDCADPSEGYEVLAPSPLVAEEDRPPVYEDDCFASSSSEFSDRTVCHYGEEDGQIKVALVGNSHAGHWVPALDPIAEHNDWSIDTYLASACAVLGEEQEFDSKEQAAGCDEYGNWAIEEITNGDYDLIISSNRMSAPIMGHSLEESEDPATEAYGQVLQQWESSGSRVVVLRDTPWPGETLDNVPDCVSNNDDAVQECSAPADTWVPMDPQADAVQQLANPRISVVNMNDYFCSKDTCHSVIGGVMAYFDHSHLSETFAQTLTDPLQNRLRETVVDNRMWK</sequence>
<dbReference type="EMBL" id="CP034412">
    <property type="protein sequence ID" value="QCY46988.1"/>
    <property type="molecule type" value="Genomic_DNA"/>
</dbReference>
<dbReference type="GO" id="GO:0016020">
    <property type="term" value="C:membrane"/>
    <property type="evidence" value="ECO:0007669"/>
    <property type="project" value="TreeGrafter"/>
</dbReference>
<dbReference type="PANTHER" id="PTHR23028">
    <property type="entry name" value="ACETYLTRANSFERASE"/>
    <property type="match status" value="1"/>
</dbReference>
<evidence type="ECO:0000259" key="3">
    <source>
        <dbReference type="Pfam" id="PF19040"/>
    </source>
</evidence>
<proteinExistence type="predicted"/>
<evidence type="ECO:0000313" key="5">
    <source>
        <dbReference type="Proteomes" id="UP000307000"/>
    </source>
</evidence>
<feature type="transmembrane region" description="Helical" evidence="1">
    <location>
        <begin position="245"/>
        <end position="264"/>
    </location>
</feature>
<feature type="transmembrane region" description="Helical" evidence="1">
    <location>
        <begin position="186"/>
        <end position="206"/>
    </location>
</feature>
<evidence type="ECO:0000313" key="4">
    <source>
        <dbReference type="EMBL" id="QCY46988.1"/>
    </source>
</evidence>
<feature type="transmembrane region" description="Helical" evidence="1">
    <location>
        <begin position="375"/>
        <end position="392"/>
    </location>
</feature>
<dbReference type="PANTHER" id="PTHR23028:SF53">
    <property type="entry name" value="ACYL_TRANSF_3 DOMAIN-CONTAINING PROTEIN"/>
    <property type="match status" value="1"/>
</dbReference>
<organism evidence="4 5">
    <name type="scientific">Glutamicibacter creatinolyticus</name>
    <dbReference type="NCBI Taxonomy" id="162496"/>
    <lineage>
        <taxon>Bacteria</taxon>
        <taxon>Bacillati</taxon>
        <taxon>Actinomycetota</taxon>
        <taxon>Actinomycetes</taxon>
        <taxon>Micrococcales</taxon>
        <taxon>Micrococcaceae</taxon>
        <taxon>Glutamicibacter</taxon>
    </lineage>
</organism>
<feature type="transmembrane region" description="Helical" evidence="1">
    <location>
        <begin position="212"/>
        <end position="233"/>
    </location>
</feature>
<dbReference type="RefSeq" id="WP_175419352.1">
    <property type="nucleotide sequence ID" value="NZ_CP034412.1"/>
</dbReference>
<dbReference type="Pfam" id="PF01757">
    <property type="entry name" value="Acyl_transf_3"/>
    <property type="match status" value="1"/>
</dbReference>